<evidence type="ECO:0000256" key="1">
    <source>
        <dbReference type="SAM" id="Coils"/>
    </source>
</evidence>
<evidence type="ECO:0000313" key="2">
    <source>
        <dbReference type="EMBL" id="EGJ48953.1"/>
    </source>
</evidence>
<feature type="coiled-coil region" evidence="1">
    <location>
        <begin position="79"/>
        <end position="161"/>
    </location>
</feature>
<proteinExistence type="predicted"/>
<dbReference type="Pfam" id="PF11172">
    <property type="entry name" value="DUF2959"/>
    <property type="match status" value="1"/>
</dbReference>
<dbReference type="HOGENOM" id="CLU_1265460_0_0_7"/>
<accession>F3YUJ9</accession>
<dbReference type="STRING" id="690850.Desaf_0600"/>
<evidence type="ECO:0000313" key="3">
    <source>
        <dbReference type="Proteomes" id="UP000007844"/>
    </source>
</evidence>
<sequence length="227" mass="25697" precursor="true">MAYRKRATTRSLLVALMAALLAAVWGCQSTYYAAMEKVGVPKRDILVDRVESARDSQKQAQEQFASALDRFDQVLGFEGGELEEKYNALQAELDASEAKAEAVRERVDLVEDVAEALLDEWEDELSEYTDRTLRARSKARLAETRKRYAQLMTAMRAAEKRMDPVLATFNDQVLYLKHNLNARAVASLKGELSEVETDVRALLRAMDKSIREADVFLAAMERQEARE</sequence>
<organism evidence="2 3">
    <name type="scientific">Desulfocurvibacter africanus subsp. africanus str. Walvis Bay</name>
    <dbReference type="NCBI Taxonomy" id="690850"/>
    <lineage>
        <taxon>Bacteria</taxon>
        <taxon>Pseudomonadati</taxon>
        <taxon>Thermodesulfobacteriota</taxon>
        <taxon>Desulfovibrionia</taxon>
        <taxon>Desulfovibrionales</taxon>
        <taxon>Desulfovibrionaceae</taxon>
        <taxon>Desulfocurvibacter</taxon>
    </lineage>
</organism>
<protein>
    <recommendedName>
        <fullName evidence="4">DNA repair ATPase</fullName>
    </recommendedName>
</protein>
<dbReference type="InterPro" id="IPR021342">
    <property type="entry name" value="DUF2959"/>
</dbReference>
<dbReference type="AlphaFoldDB" id="F3YUJ9"/>
<dbReference type="Proteomes" id="UP000007844">
    <property type="component" value="Chromosome"/>
</dbReference>
<keyword evidence="3" id="KW-1185">Reference proteome</keyword>
<name>F3YUJ9_DESAF</name>
<dbReference type="KEGG" id="daf:Desaf_0600"/>
<keyword evidence="1" id="KW-0175">Coiled coil</keyword>
<dbReference type="eggNOG" id="ENOG502ZBMT">
    <property type="taxonomic scope" value="Bacteria"/>
</dbReference>
<evidence type="ECO:0008006" key="4">
    <source>
        <dbReference type="Google" id="ProtNLM"/>
    </source>
</evidence>
<dbReference type="EMBL" id="CP003221">
    <property type="protein sequence ID" value="EGJ48953.1"/>
    <property type="molecule type" value="Genomic_DNA"/>
</dbReference>
<reference evidence="2 3" key="1">
    <citation type="journal article" date="2011" name="J. Bacteriol.">
        <title>Genome sequence of the mercury-methylating and pleomorphic Desulfovibrio africanus Strain Walvis Bay.</title>
        <authorList>
            <person name="Brown S.D."/>
            <person name="Wall J.D."/>
            <person name="Kucken A.M."/>
            <person name="Gilmour C.C."/>
            <person name="Podar M."/>
            <person name="Brandt C.C."/>
            <person name="Teshima H."/>
            <person name="Detter J.C."/>
            <person name="Han C.S."/>
            <person name="Land M.L."/>
            <person name="Lucas S."/>
            <person name="Han J."/>
            <person name="Pennacchio L."/>
            <person name="Nolan M."/>
            <person name="Pitluck S."/>
            <person name="Woyke T."/>
            <person name="Goodwin L."/>
            <person name="Palumbo A.V."/>
            <person name="Elias D.A."/>
        </authorList>
    </citation>
    <scope>NUCLEOTIDE SEQUENCE [LARGE SCALE GENOMIC DNA]</scope>
    <source>
        <strain evidence="2 3">Walvis Bay</strain>
    </source>
</reference>
<gene>
    <name evidence="2" type="ORF">Desaf_0600</name>
</gene>
<dbReference type="RefSeq" id="WP_014258792.1">
    <property type="nucleotide sequence ID" value="NC_016629.1"/>
</dbReference>